<organism evidence="1 2">
    <name type="scientific">Gossypium stocksii</name>
    <dbReference type="NCBI Taxonomy" id="47602"/>
    <lineage>
        <taxon>Eukaryota</taxon>
        <taxon>Viridiplantae</taxon>
        <taxon>Streptophyta</taxon>
        <taxon>Embryophyta</taxon>
        <taxon>Tracheophyta</taxon>
        <taxon>Spermatophyta</taxon>
        <taxon>Magnoliopsida</taxon>
        <taxon>eudicotyledons</taxon>
        <taxon>Gunneridae</taxon>
        <taxon>Pentapetalae</taxon>
        <taxon>rosids</taxon>
        <taxon>malvids</taxon>
        <taxon>Malvales</taxon>
        <taxon>Malvaceae</taxon>
        <taxon>Malvoideae</taxon>
        <taxon>Gossypium</taxon>
    </lineage>
</organism>
<accession>A0A9D3WKW6</accession>
<keyword evidence="2" id="KW-1185">Reference proteome</keyword>
<evidence type="ECO:0000313" key="2">
    <source>
        <dbReference type="Proteomes" id="UP000828251"/>
    </source>
</evidence>
<proteinExistence type="predicted"/>
<comment type="caution">
    <text evidence="1">The sequence shown here is derived from an EMBL/GenBank/DDBJ whole genome shotgun (WGS) entry which is preliminary data.</text>
</comment>
<dbReference type="AlphaFoldDB" id="A0A9D3WKW6"/>
<dbReference type="Proteomes" id="UP000828251">
    <property type="component" value="Unassembled WGS sequence"/>
</dbReference>
<reference evidence="1 2" key="1">
    <citation type="journal article" date="2021" name="Plant Biotechnol. J.">
        <title>Multi-omics assisted identification of the key and species-specific regulatory components of drought-tolerant mechanisms in Gossypium stocksii.</title>
        <authorList>
            <person name="Yu D."/>
            <person name="Ke L."/>
            <person name="Zhang D."/>
            <person name="Wu Y."/>
            <person name="Sun Y."/>
            <person name="Mei J."/>
            <person name="Sun J."/>
            <person name="Sun Y."/>
        </authorList>
    </citation>
    <scope>NUCLEOTIDE SEQUENCE [LARGE SCALE GENOMIC DNA]</scope>
    <source>
        <strain evidence="2">cv. E1</strain>
        <tissue evidence="1">Leaf</tissue>
    </source>
</reference>
<evidence type="ECO:0000313" key="1">
    <source>
        <dbReference type="EMBL" id="KAH1130610.1"/>
    </source>
</evidence>
<dbReference type="EMBL" id="JAIQCV010000001">
    <property type="protein sequence ID" value="KAH1130610.1"/>
    <property type="molecule type" value="Genomic_DNA"/>
</dbReference>
<sequence>MQRMVGKRNRELREDTLLTIIRDEILFEILIPQGTRDKEKPTTILTPSKMTFEEIDIPLPKLQRNHTSSILHEALIMIHM</sequence>
<protein>
    <submittedName>
        <fullName evidence="1">Uncharacterized protein</fullName>
    </submittedName>
</protein>
<gene>
    <name evidence="1" type="ORF">J1N35_001988</name>
</gene>
<name>A0A9D3WKW6_9ROSI</name>